<keyword evidence="3" id="KW-1185">Reference proteome</keyword>
<sequence>MARKNDAFYFDGFRDSAGKALEAARLLSDVMHDYDPAHLRERMEQMHRIEQSADEIRHHMMDELVTAFITPFEREDIASLSSTLDDVTDRIEGVLSRLYYDNVLDMRPDALQMVDMMVHSCERMGGLIEELPRFKRSKTLREHVFSINKIEEDADHLFVKAMRTLHTTCDDPLQVFAWHEIYMHLERCTDDCERVADVVDGIVMKNS</sequence>
<dbReference type="OrthoDB" id="9797568at2"/>
<comment type="similarity">
    <text evidence="1">Belongs to the UPF0111 family.</text>
</comment>
<evidence type="ECO:0000313" key="2">
    <source>
        <dbReference type="EMBL" id="KFI90744.1"/>
    </source>
</evidence>
<dbReference type="GeneID" id="85166925"/>
<dbReference type="AlphaFoldDB" id="A0A087D5E4"/>
<dbReference type="InterPro" id="IPR038078">
    <property type="entry name" value="PhoU-like_sf"/>
</dbReference>
<accession>A0A087D5E4</accession>
<dbReference type="Gene3D" id="1.20.58.220">
    <property type="entry name" value="Phosphate transport system protein phou homolog 2, domain 2"/>
    <property type="match status" value="1"/>
</dbReference>
<evidence type="ECO:0000313" key="3">
    <source>
        <dbReference type="Proteomes" id="UP000029033"/>
    </source>
</evidence>
<dbReference type="Pfam" id="PF01865">
    <property type="entry name" value="PhoU_div"/>
    <property type="match status" value="1"/>
</dbReference>
<evidence type="ECO:0000256" key="1">
    <source>
        <dbReference type="ARBA" id="ARBA00008591"/>
    </source>
</evidence>
<dbReference type="Proteomes" id="UP000029033">
    <property type="component" value="Unassembled WGS sequence"/>
</dbReference>
<dbReference type="eggNOG" id="COG1392">
    <property type="taxonomic scope" value="Bacteria"/>
</dbReference>
<protein>
    <submittedName>
        <fullName evidence="2">Phosphate transport regulator</fullName>
    </submittedName>
</protein>
<gene>
    <name evidence="2" type="ORF">BSCA_1597</name>
</gene>
<dbReference type="SUPFAM" id="SSF109755">
    <property type="entry name" value="PhoU-like"/>
    <property type="match status" value="1"/>
</dbReference>
<name>A0A087D5E4_9BIFI</name>
<comment type="caution">
    <text evidence="2">The sequence shown here is derived from an EMBL/GenBank/DDBJ whole genome shotgun (WGS) entry which is preliminary data.</text>
</comment>
<organism evidence="2 3">
    <name type="scientific">Bifidobacterium scardovii</name>
    <dbReference type="NCBI Taxonomy" id="158787"/>
    <lineage>
        <taxon>Bacteria</taxon>
        <taxon>Bacillati</taxon>
        <taxon>Actinomycetota</taxon>
        <taxon>Actinomycetes</taxon>
        <taxon>Bifidobacteriales</taxon>
        <taxon>Bifidobacteriaceae</taxon>
        <taxon>Bifidobacterium</taxon>
    </lineage>
</organism>
<dbReference type="EMBL" id="JGZO01000029">
    <property type="protein sequence ID" value="KFI90744.1"/>
    <property type="molecule type" value="Genomic_DNA"/>
</dbReference>
<proteinExistence type="inferred from homology"/>
<dbReference type="InterPro" id="IPR052912">
    <property type="entry name" value="UPF0111_domain"/>
</dbReference>
<dbReference type="PANTHER" id="PTHR37298:SF1">
    <property type="entry name" value="UPF0111 PROTEIN YKAA"/>
    <property type="match status" value="1"/>
</dbReference>
<dbReference type="RefSeq" id="WP_033518322.1">
    <property type="nucleotide sequence ID" value="NZ_CAUPKV010000042.1"/>
</dbReference>
<dbReference type="STRING" id="158787.BSCA_1597"/>
<dbReference type="PANTHER" id="PTHR37298">
    <property type="entry name" value="UPF0111 PROTEIN YKAA"/>
    <property type="match status" value="1"/>
</dbReference>
<reference evidence="2 3" key="1">
    <citation type="submission" date="2014-03" db="EMBL/GenBank/DDBJ databases">
        <title>Genomics of Bifidobacteria.</title>
        <authorList>
            <person name="Ventura M."/>
            <person name="Milani C."/>
            <person name="Lugli G.A."/>
        </authorList>
    </citation>
    <scope>NUCLEOTIDE SEQUENCE [LARGE SCALE GENOMIC DNA]</scope>
    <source>
        <strain evidence="2 3">LMG 21589</strain>
    </source>
</reference>
<dbReference type="InterPro" id="IPR018445">
    <property type="entry name" value="Put_Phosphate_transp_reg"/>
</dbReference>